<keyword evidence="3" id="KW-0646">Protease inhibitor</keyword>
<dbReference type="InterPro" id="IPR036058">
    <property type="entry name" value="Kazal_dom_sf"/>
</dbReference>
<evidence type="ECO:0000256" key="4">
    <source>
        <dbReference type="ARBA" id="ARBA00022900"/>
    </source>
</evidence>
<dbReference type="Proteomes" id="UP001166093">
    <property type="component" value="Unassembled WGS sequence"/>
</dbReference>
<feature type="non-terminal residue" evidence="8">
    <location>
        <position position="1"/>
    </location>
</feature>
<dbReference type="SUPFAM" id="SSF100895">
    <property type="entry name" value="Kazal-type serine protease inhibitors"/>
    <property type="match status" value="1"/>
</dbReference>
<dbReference type="InterPro" id="IPR002350">
    <property type="entry name" value="Kazal_dom"/>
</dbReference>
<sequence>MKATMCLVLSVVLFLCFTTLGSGSAISEGGEMPDCKIYNLPRCPRNLDPVCGTDGIEYANECSMCLAILKGKQNIRIASRGSCNPWV</sequence>
<feature type="non-terminal residue" evidence="8">
    <location>
        <position position="87"/>
    </location>
</feature>
<comment type="caution">
    <text evidence="8">The sequence shown here is derived from an EMBL/GenBank/DDBJ whole genome shotgun (WGS) entry which is preliminary data.</text>
</comment>
<evidence type="ECO:0000259" key="7">
    <source>
        <dbReference type="PROSITE" id="PS51465"/>
    </source>
</evidence>
<dbReference type="PROSITE" id="PS51465">
    <property type="entry name" value="KAZAL_2"/>
    <property type="match status" value="1"/>
</dbReference>
<accession>A0ABS2Y2L0</accession>
<evidence type="ECO:0000256" key="1">
    <source>
        <dbReference type="ARBA" id="ARBA00004613"/>
    </source>
</evidence>
<feature type="chain" id="PRO_5045520389" evidence="6">
    <location>
        <begin position="24"/>
        <end position="87"/>
    </location>
</feature>
<gene>
    <name evidence="8" type="primary">Spink2_1</name>
    <name evidence="8" type="ORF">GTO93_0004146</name>
</gene>
<keyword evidence="5" id="KW-1015">Disulfide bond</keyword>
<reference evidence="8" key="1">
    <citation type="journal article" date="2021" name="Cell">
        <title>Tracing the genetic footprints of vertebrate landing in non-teleost ray-finned fishes.</title>
        <authorList>
            <person name="Bi X."/>
            <person name="Wang K."/>
            <person name="Yang L."/>
            <person name="Pan H."/>
            <person name="Jiang H."/>
            <person name="Wei Q."/>
            <person name="Fang M."/>
            <person name="Yu H."/>
            <person name="Zhu C."/>
            <person name="Cai Y."/>
            <person name="He Y."/>
            <person name="Gan X."/>
            <person name="Zeng H."/>
            <person name="Yu D."/>
            <person name="Zhu Y."/>
            <person name="Jiang H."/>
            <person name="Qiu Q."/>
            <person name="Yang H."/>
            <person name="Zhang Y.E."/>
            <person name="Wang W."/>
            <person name="Zhu M."/>
            <person name="He S."/>
            <person name="Zhang G."/>
        </authorList>
    </citation>
    <scope>NUCLEOTIDE SEQUENCE</scope>
    <source>
        <strain evidence="8">Pddl_001</strain>
    </source>
</reference>
<evidence type="ECO:0000256" key="5">
    <source>
        <dbReference type="ARBA" id="ARBA00023157"/>
    </source>
</evidence>
<dbReference type="Pfam" id="PF00050">
    <property type="entry name" value="Kazal_1"/>
    <property type="match status" value="1"/>
</dbReference>
<evidence type="ECO:0000313" key="9">
    <source>
        <dbReference type="Proteomes" id="UP001166093"/>
    </source>
</evidence>
<dbReference type="SMART" id="SM00280">
    <property type="entry name" value="KAZAL"/>
    <property type="match status" value="1"/>
</dbReference>
<evidence type="ECO:0000256" key="2">
    <source>
        <dbReference type="ARBA" id="ARBA00022525"/>
    </source>
</evidence>
<dbReference type="PANTHER" id="PTHR47729:SF1">
    <property type="entry name" value="OVOMUCOID-LIKE-RELATED"/>
    <property type="match status" value="1"/>
</dbReference>
<evidence type="ECO:0000256" key="3">
    <source>
        <dbReference type="ARBA" id="ARBA00022690"/>
    </source>
</evidence>
<dbReference type="InterPro" id="IPR051597">
    <property type="entry name" value="Bifunctional_prot_inhibitor"/>
</dbReference>
<keyword evidence="4" id="KW-0722">Serine protease inhibitor</keyword>
<organism evidence="8 9">
    <name type="scientific">Polyodon spathula</name>
    <name type="common">North American paddlefish</name>
    <name type="synonym">Squalus spathula</name>
    <dbReference type="NCBI Taxonomy" id="7913"/>
    <lineage>
        <taxon>Eukaryota</taxon>
        <taxon>Metazoa</taxon>
        <taxon>Chordata</taxon>
        <taxon>Craniata</taxon>
        <taxon>Vertebrata</taxon>
        <taxon>Euteleostomi</taxon>
        <taxon>Actinopterygii</taxon>
        <taxon>Chondrostei</taxon>
        <taxon>Acipenseriformes</taxon>
        <taxon>Polyodontidae</taxon>
        <taxon>Polyodon</taxon>
    </lineage>
</organism>
<dbReference type="EMBL" id="JAAWVQ010102767">
    <property type="protein sequence ID" value="MBN3280887.1"/>
    <property type="molecule type" value="Genomic_DNA"/>
</dbReference>
<proteinExistence type="predicted"/>
<comment type="subcellular location">
    <subcellularLocation>
        <location evidence="1">Secreted</location>
    </subcellularLocation>
</comment>
<dbReference type="PROSITE" id="PS00282">
    <property type="entry name" value="KAZAL_1"/>
    <property type="match status" value="1"/>
</dbReference>
<keyword evidence="2" id="KW-0964">Secreted</keyword>
<dbReference type="PANTHER" id="PTHR47729">
    <property type="entry name" value="SERINE PEPTIDASE INHIBITOR, KAZAL TYPE 2, TANDEM DUPLICATE 1-RELATED"/>
    <property type="match status" value="1"/>
</dbReference>
<feature type="domain" description="Kazal-like" evidence="7">
    <location>
        <begin position="29"/>
        <end position="85"/>
    </location>
</feature>
<dbReference type="Gene3D" id="3.30.60.30">
    <property type="match status" value="1"/>
</dbReference>
<keyword evidence="6" id="KW-0732">Signal</keyword>
<feature type="signal peptide" evidence="6">
    <location>
        <begin position="1"/>
        <end position="23"/>
    </location>
</feature>
<keyword evidence="9" id="KW-1185">Reference proteome</keyword>
<evidence type="ECO:0000313" key="8">
    <source>
        <dbReference type="EMBL" id="MBN3280887.1"/>
    </source>
</evidence>
<name>A0ABS2Y2L0_POLSP</name>
<evidence type="ECO:0000256" key="6">
    <source>
        <dbReference type="SAM" id="SignalP"/>
    </source>
</evidence>
<protein>
    <submittedName>
        <fullName evidence="8">ISK2 inhibitor</fullName>
    </submittedName>
</protein>